<protein>
    <recommendedName>
        <fullName evidence="3">Capsid decoration protein</fullName>
    </recommendedName>
</protein>
<reference evidence="1 2" key="1">
    <citation type="journal article" date="2015" name="PLoS ONE">
        <title>Lysis to Kill: Evaluation of the Lytic Abilities, and Genomics of Nine Bacteriophages Infective for Gordonia spp. and Their Potential Use in Activated Sludge Foam Biocontrol.</title>
        <authorList>
            <person name="Dyson Z.A."/>
            <person name="Tucci J."/>
            <person name="Seviour R.J."/>
            <person name="Petrovski S."/>
        </authorList>
    </citation>
    <scope>NUCLEOTIDE SEQUENCE [LARGE SCALE GENOMIC DNA]</scope>
</reference>
<name>A0A0K0N6J7_9CAUD</name>
<evidence type="ECO:0000313" key="1">
    <source>
        <dbReference type="EMBL" id="AKJ72445.1"/>
    </source>
</evidence>
<sequence>MADFKSGREEYAVHGKKNILRSAQPGSYTVVSKTVSSAGYPVAIDADGNPEYVLQEGEALAVLTSGPNVGKCVPFQAFQSDGTTAFTDGRSDVANLVGITKDYFGWELKERDVEAGVLVRGQLVQAWCSVRDKDGKRVALTNAVADALRGKKNLDILFF</sequence>
<accession>A0A0K0N6J7</accession>
<dbReference type="RefSeq" id="YP_009189145.1">
    <property type="nucleotide sequence ID" value="NC_028673.1"/>
</dbReference>
<dbReference type="KEGG" id="vg:26517368"/>
<dbReference type="GeneID" id="26517368"/>
<evidence type="ECO:0000313" key="2">
    <source>
        <dbReference type="Proteomes" id="UP000202743"/>
    </source>
</evidence>
<gene>
    <name evidence="1" type="ORF">GMA7_8</name>
</gene>
<dbReference type="Proteomes" id="UP000202743">
    <property type="component" value="Segment"/>
</dbReference>
<evidence type="ECO:0008006" key="3">
    <source>
        <dbReference type="Google" id="ProtNLM"/>
    </source>
</evidence>
<dbReference type="EMBL" id="KR063278">
    <property type="protein sequence ID" value="AKJ72445.1"/>
    <property type="molecule type" value="Genomic_DNA"/>
</dbReference>
<keyword evidence="2" id="KW-1185">Reference proteome</keyword>
<proteinExistence type="predicted"/>
<dbReference type="OrthoDB" id="16146at10239"/>
<organism evidence="1 2">
    <name type="scientific">Gordonia phage GMA7</name>
    <dbReference type="NCBI Taxonomy" id="1647286"/>
    <lineage>
        <taxon>Viruses</taxon>
        <taxon>Duplodnaviria</taxon>
        <taxon>Heunggongvirae</taxon>
        <taxon>Uroviricota</taxon>
        <taxon>Caudoviricetes</taxon>
        <taxon>Getseptimavirus</taxon>
        <taxon>Getseptimavirus GMA7</taxon>
    </lineage>
</organism>